<dbReference type="Gene3D" id="3.40.50.300">
    <property type="entry name" value="P-loop containing nucleotide triphosphate hydrolases"/>
    <property type="match status" value="1"/>
</dbReference>
<dbReference type="OrthoDB" id="3775353at2"/>
<keyword evidence="2" id="KW-1185">Reference proteome</keyword>
<evidence type="ECO:0000313" key="2">
    <source>
        <dbReference type="Proteomes" id="UP000316988"/>
    </source>
</evidence>
<reference evidence="1 2" key="1">
    <citation type="submission" date="2019-07" db="EMBL/GenBank/DDBJ databases">
        <authorList>
            <person name="Zhao L.H."/>
        </authorList>
    </citation>
    <scope>NUCLEOTIDE SEQUENCE [LARGE SCALE GENOMIC DNA]</scope>
    <source>
        <strain evidence="1 2">Co35</strain>
    </source>
</reference>
<dbReference type="AlphaFoldDB" id="A0A554S7M7"/>
<dbReference type="CDD" id="cd00267">
    <property type="entry name" value="ABC_ATPase"/>
    <property type="match status" value="1"/>
</dbReference>
<evidence type="ECO:0000313" key="1">
    <source>
        <dbReference type="EMBL" id="TSD62315.1"/>
    </source>
</evidence>
<dbReference type="SUPFAM" id="SSF52540">
    <property type="entry name" value="P-loop containing nucleoside triphosphate hydrolases"/>
    <property type="match status" value="1"/>
</dbReference>
<evidence type="ECO:0008006" key="3">
    <source>
        <dbReference type="Google" id="ProtNLM"/>
    </source>
</evidence>
<dbReference type="Proteomes" id="UP000316988">
    <property type="component" value="Unassembled WGS sequence"/>
</dbReference>
<name>A0A554S7M7_9ACTN</name>
<gene>
    <name evidence="1" type="ORF">FNM00_11800</name>
</gene>
<proteinExistence type="predicted"/>
<dbReference type="RefSeq" id="WP_143913749.1">
    <property type="nucleotide sequence ID" value="NZ_VLNT01000009.1"/>
</dbReference>
<comment type="caution">
    <text evidence="1">The sequence shown here is derived from an EMBL/GenBank/DDBJ whole genome shotgun (WGS) entry which is preliminary data.</text>
</comment>
<accession>A0A554S7M7</accession>
<dbReference type="InterPro" id="IPR027417">
    <property type="entry name" value="P-loop_NTPase"/>
</dbReference>
<organism evidence="1 2">
    <name type="scientific">Aeromicrobium piscarium</name>
    <dbReference type="NCBI Taxonomy" id="2590901"/>
    <lineage>
        <taxon>Bacteria</taxon>
        <taxon>Bacillati</taxon>
        <taxon>Actinomycetota</taxon>
        <taxon>Actinomycetes</taxon>
        <taxon>Propionibacteriales</taxon>
        <taxon>Nocardioidaceae</taxon>
        <taxon>Aeromicrobium</taxon>
    </lineage>
</organism>
<protein>
    <recommendedName>
        <fullName evidence="3">ABC transporter ATP-binding protein</fullName>
    </recommendedName>
</protein>
<sequence length="213" mass="22555">MQIETHDVTVDGPHTVLLRPTTLTARSREVTLVEGPPGTGHTALSLVLGGRLRPDGGTVLLDGSPDGQGLRERVALVDVPDVSEPDDVVKLSTVVGEELAMARRTASPAAVRAWLEHHDALDWHGTRVEDVPGPVRVHLLSELAALRPGVEALVICAPDRYGALGDEAYDVADRIARRDLVVVLQLMTASARTLGLPATRLGNAADGTSEEIA</sequence>
<dbReference type="EMBL" id="VLNT01000009">
    <property type="protein sequence ID" value="TSD62315.1"/>
    <property type="molecule type" value="Genomic_DNA"/>
</dbReference>